<dbReference type="InterPro" id="IPR036691">
    <property type="entry name" value="Endo/exonu/phosph_ase_sf"/>
</dbReference>
<feature type="non-terminal residue" evidence="1">
    <location>
        <position position="1"/>
    </location>
</feature>
<sequence>AHLKDSLVILLSNFNADPSRTHNLTNSKELFDLLNNLYLINKLDLVKKQKSTHDLVTYITNTSCSTIDHIFIHSILVPDLIDQEIIKVDNNISDHAI</sequence>
<gene>
    <name evidence="1" type="ORF">FCALED_LOCUS17115</name>
</gene>
<dbReference type="EMBL" id="CAJVPQ010024128">
    <property type="protein sequence ID" value="CAG8764151.1"/>
    <property type="molecule type" value="Genomic_DNA"/>
</dbReference>
<proteinExistence type="predicted"/>
<comment type="caution">
    <text evidence="1">The sequence shown here is derived from an EMBL/GenBank/DDBJ whole genome shotgun (WGS) entry which is preliminary data.</text>
</comment>
<dbReference type="SUPFAM" id="SSF56219">
    <property type="entry name" value="DNase I-like"/>
    <property type="match status" value="1"/>
</dbReference>
<organism evidence="1 2">
    <name type="scientific">Funneliformis caledonium</name>
    <dbReference type="NCBI Taxonomy" id="1117310"/>
    <lineage>
        <taxon>Eukaryota</taxon>
        <taxon>Fungi</taxon>
        <taxon>Fungi incertae sedis</taxon>
        <taxon>Mucoromycota</taxon>
        <taxon>Glomeromycotina</taxon>
        <taxon>Glomeromycetes</taxon>
        <taxon>Glomerales</taxon>
        <taxon>Glomeraceae</taxon>
        <taxon>Funneliformis</taxon>
    </lineage>
</organism>
<name>A0A9N9J430_9GLOM</name>
<dbReference type="AlphaFoldDB" id="A0A9N9J430"/>
<dbReference type="OrthoDB" id="384893at2759"/>
<accession>A0A9N9J430</accession>
<evidence type="ECO:0000313" key="2">
    <source>
        <dbReference type="Proteomes" id="UP000789570"/>
    </source>
</evidence>
<feature type="non-terminal residue" evidence="1">
    <location>
        <position position="97"/>
    </location>
</feature>
<keyword evidence="2" id="KW-1185">Reference proteome</keyword>
<evidence type="ECO:0000313" key="1">
    <source>
        <dbReference type="EMBL" id="CAG8764151.1"/>
    </source>
</evidence>
<dbReference type="Gene3D" id="3.60.10.10">
    <property type="entry name" value="Endonuclease/exonuclease/phosphatase"/>
    <property type="match status" value="1"/>
</dbReference>
<protein>
    <submittedName>
        <fullName evidence="1">5212_t:CDS:1</fullName>
    </submittedName>
</protein>
<reference evidence="1" key="1">
    <citation type="submission" date="2021-06" db="EMBL/GenBank/DDBJ databases">
        <authorList>
            <person name="Kallberg Y."/>
            <person name="Tangrot J."/>
            <person name="Rosling A."/>
        </authorList>
    </citation>
    <scope>NUCLEOTIDE SEQUENCE</scope>
    <source>
        <strain evidence="1">UK204</strain>
    </source>
</reference>
<dbReference type="Proteomes" id="UP000789570">
    <property type="component" value="Unassembled WGS sequence"/>
</dbReference>